<evidence type="ECO:0000256" key="1">
    <source>
        <dbReference type="ARBA" id="ARBA00010751"/>
    </source>
</evidence>
<dbReference type="Proteomes" id="UP000186955">
    <property type="component" value="Unassembled WGS sequence"/>
</dbReference>
<dbReference type="Pfam" id="PF01906">
    <property type="entry name" value="YbjQ_1"/>
    <property type="match status" value="1"/>
</dbReference>
<dbReference type="EMBL" id="MNBE01000653">
    <property type="protein sequence ID" value="OKP00033.1"/>
    <property type="molecule type" value="Genomic_DNA"/>
</dbReference>
<proteinExistence type="inferred from homology"/>
<dbReference type="SUPFAM" id="SSF117782">
    <property type="entry name" value="YbjQ-like"/>
    <property type="match status" value="1"/>
</dbReference>
<evidence type="ECO:0000313" key="3">
    <source>
        <dbReference type="Proteomes" id="UP000186955"/>
    </source>
</evidence>
<comment type="caution">
    <text evidence="2">The sequence shown here is derived from an EMBL/GenBank/DDBJ whole genome shotgun (WGS) entry which is preliminary data.</text>
</comment>
<name>A0A1Q5TII1_9EURO</name>
<reference evidence="2 3" key="1">
    <citation type="submission" date="2016-10" db="EMBL/GenBank/DDBJ databases">
        <title>Genome sequence of the ascomycete fungus Penicillium subrubescens.</title>
        <authorList>
            <person name="De Vries R.P."/>
            <person name="Peng M."/>
            <person name="Dilokpimol A."/>
            <person name="Hilden K."/>
            <person name="Makela M.R."/>
            <person name="Grigoriev I."/>
            <person name="Riley R."/>
            <person name="Granchi Z."/>
        </authorList>
    </citation>
    <scope>NUCLEOTIDE SEQUENCE [LARGE SCALE GENOMIC DNA]</scope>
    <source>
        <strain evidence="2 3">CBS 132785</strain>
    </source>
</reference>
<dbReference type="InterPro" id="IPR035439">
    <property type="entry name" value="UPF0145_dom_sf"/>
</dbReference>
<accession>A0A1Q5TII1</accession>
<dbReference type="PANTHER" id="PTHR34068:SF2">
    <property type="entry name" value="UPF0145 PROTEIN SCO3412"/>
    <property type="match status" value="1"/>
</dbReference>
<keyword evidence="3" id="KW-1185">Reference proteome</keyword>
<evidence type="ECO:0000313" key="2">
    <source>
        <dbReference type="EMBL" id="OKP00033.1"/>
    </source>
</evidence>
<dbReference type="PANTHER" id="PTHR34068">
    <property type="entry name" value="UPF0145 PROTEIN YBJQ"/>
    <property type="match status" value="1"/>
</dbReference>
<sequence>MNDLPGYKITKVLGTIYGITVRARNWGADIGGALRTAVGGEIRIFTNLMYTSREEAMERLVGECMSRGGNAIIALRFDVENFGSCSQICAYGTACFVEKVEEK</sequence>
<dbReference type="AlphaFoldDB" id="A0A1Q5TII1"/>
<dbReference type="Gene3D" id="3.30.110.70">
    <property type="entry name" value="Hypothetical protein apc22750. Chain B"/>
    <property type="match status" value="1"/>
</dbReference>
<comment type="similarity">
    <text evidence="1">Belongs to the UPF0145 family.</text>
</comment>
<protein>
    <submittedName>
        <fullName evidence="2">UPF0145 protein</fullName>
    </submittedName>
</protein>
<organism evidence="2 3">
    <name type="scientific">Penicillium subrubescens</name>
    <dbReference type="NCBI Taxonomy" id="1316194"/>
    <lineage>
        <taxon>Eukaryota</taxon>
        <taxon>Fungi</taxon>
        <taxon>Dikarya</taxon>
        <taxon>Ascomycota</taxon>
        <taxon>Pezizomycotina</taxon>
        <taxon>Eurotiomycetes</taxon>
        <taxon>Eurotiomycetidae</taxon>
        <taxon>Eurotiales</taxon>
        <taxon>Aspergillaceae</taxon>
        <taxon>Penicillium</taxon>
    </lineage>
</organism>
<dbReference type="InterPro" id="IPR002765">
    <property type="entry name" value="UPF0145_YbjQ-like"/>
</dbReference>
<gene>
    <name evidence="2" type="ORF">PENSUB_8231</name>
</gene>